<name>A0A6B3LYJ7_9BACT</name>
<feature type="compositionally biased region" description="Basic and acidic residues" evidence="1">
    <location>
        <begin position="201"/>
        <end position="220"/>
    </location>
</feature>
<feature type="region of interest" description="Disordered" evidence="1">
    <location>
        <begin position="98"/>
        <end position="227"/>
    </location>
</feature>
<evidence type="ECO:0000256" key="1">
    <source>
        <dbReference type="SAM" id="MobiDB-lite"/>
    </source>
</evidence>
<accession>A0A6B3LYJ7</accession>
<gene>
    <name evidence="2" type="ORF">GXP69_12585</name>
</gene>
<feature type="compositionally biased region" description="Basic and acidic residues" evidence="1">
    <location>
        <begin position="104"/>
        <end position="126"/>
    </location>
</feature>
<feature type="region of interest" description="Disordered" evidence="1">
    <location>
        <begin position="1"/>
        <end position="58"/>
    </location>
</feature>
<reference evidence="2 3" key="1">
    <citation type="submission" date="2020-02" db="EMBL/GenBank/DDBJ databases">
        <authorList>
            <person name="Kim M.K."/>
        </authorList>
    </citation>
    <scope>NUCLEOTIDE SEQUENCE [LARGE SCALE GENOMIC DNA]</scope>
    <source>
        <strain evidence="2 3">BT327</strain>
    </source>
</reference>
<feature type="compositionally biased region" description="Basic and acidic residues" evidence="1">
    <location>
        <begin position="1"/>
        <end position="12"/>
    </location>
</feature>
<dbReference type="Proteomes" id="UP000474777">
    <property type="component" value="Unassembled WGS sequence"/>
</dbReference>
<dbReference type="AlphaFoldDB" id="A0A6B3LYJ7"/>
<comment type="caution">
    <text evidence="2">The sequence shown here is derived from an EMBL/GenBank/DDBJ whole genome shotgun (WGS) entry which is preliminary data.</text>
</comment>
<keyword evidence="3" id="KW-1185">Reference proteome</keyword>
<dbReference type="RefSeq" id="WP_163915426.1">
    <property type="nucleotide sequence ID" value="NZ_JAAGWD010000005.1"/>
</dbReference>
<proteinExistence type="predicted"/>
<evidence type="ECO:0000313" key="2">
    <source>
        <dbReference type="EMBL" id="NEM98534.1"/>
    </source>
</evidence>
<organism evidence="2 3">
    <name type="scientific">Pontibacter burrus</name>
    <dbReference type="NCBI Taxonomy" id="2704466"/>
    <lineage>
        <taxon>Bacteria</taxon>
        <taxon>Pseudomonadati</taxon>
        <taxon>Bacteroidota</taxon>
        <taxon>Cytophagia</taxon>
        <taxon>Cytophagales</taxon>
        <taxon>Hymenobacteraceae</taxon>
        <taxon>Pontibacter</taxon>
    </lineage>
</organism>
<evidence type="ECO:0000313" key="3">
    <source>
        <dbReference type="Proteomes" id="UP000474777"/>
    </source>
</evidence>
<feature type="compositionally biased region" description="Basic and acidic residues" evidence="1">
    <location>
        <begin position="26"/>
        <end position="42"/>
    </location>
</feature>
<sequence length="227" mass="26501">MARNYRRSERDMSYGGFYGTSSDGGYTRDYDQNRSAGRDGGREMGAGRSMRGNDYYRDAHDDFRGYDRGRMFGAHARGDMSGGTRYGEGGSTYGGGSAYGHSDYGSRRNQDYDRYRDDSRYRRGGSEDYIDYNSRNYGSYTGSREEDYGRQHHYNTGGRGYDRDDDMGYRNYSSRNQYDRNTGYDRSYRGNPPGYGSTNYNERDRDRERSAYGNRDDYRRYRNSYND</sequence>
<feature type="compositionally biased region" description="Polar residues" evidence="1">
    <location>
        <begin position="133"/>
        <end position="142"/>
    </location>
</feature>
<dbReference type="EMBL" id="JAAGWD010000005">
    <property type="protein sequence ID" value="NEM98534.1"/>
    <property type="molecule type" value="Genomic_DNA"/>
</dbReference>
<protein>
    <submittedName>
        <fullName evidence="2">Uncharacterized protein</fullName>
    </submittedName>
</protein>